<dbReference type="AlphaFoldDB" id="A0A398B699"/>
<accession>A0A398B699</accession>
<reference evidence="1 2" key="1">
    <citation type="submission" date="2018-08" db="EMBL/GenBank/DDBJ databases">
        <title>Bacillus jemisoniae sp. nov., Bacillus chryseoplanitiae sp. nov., Bacillus resnikiae sp. nov., and Bacillus frankliniae sp. nov., isolated from Viking spacecraft and associated surfaces.</title>
        <authorList>
            <person name="Seuylemezian A."/>
            <person name="Vaishampayan P."/>
        </authorList>
    </citation>
    <scope>NUCLEOTIDE SEQUENCE [LARGE SCALE GENOMIC DNA]</scope>
    <source>
        <strain evidence="1 2">JJ-247</strain>
    </source>
</reference>
<sequence length="95" mass="10430">MVIFTGNREGGPGEAGEFAGIREGTPGWCGDFYRNREGISAGDGDLYREIEKGVRARLVNLQESEKGRWDGMVIFTGIREEVSDEYSVIIACPSP</sequence>
<proteinExistence type="predicted"/>
<organism evidence="1 2">
    <name type="scientific">Mesobacillus zeae</name>
    <dbReference type="NCBI Taxonomy" id="1917180"/>
    <lineage>
        <taxon>Bacteria</taxon>
        <taxon>Bacillati</taxon>
        <taxon>Bacillota</taxon>
        <taxon>Bacilli</taxon>
        <taxon>Bacillales</taxon>
        <taxon>Bacillaceae</taxon>
        <taxon>Mesobacillus</taxon>
    </lineage>
</organism>
<evidence type="ECO:0000313" key="2">
    <source>
        <dbReference type="Proteomes" id="UP000265816"/>
    </source>
</evidence>
<comment type="caution">
    <text evidence="1">The sequence shown here is derived from an EMBL/GenBank/DDBJ whole genome shotgun (WGS) entry which is preliminary data.</text>
</comment>
<evidence type="ECO:0000313" key="1">
    <source>
        <dbReference type="EMBL" id="RID83460.1"/>
    </source>
</evidence>
<dbReference type="EMBL" id="QWVT01000027">
    <property type="protein sequence ID" value="RID83460.1"/>
    <property type="molecule type" value="Genomic_DNA"/>
</dbReference>
<keyword evidence="2" id="KW-1185">Reference proteome</keyword>
<gene>
    <name evidence="1" type="ORF">D1970_15670</name>
</gene>
<protein>
    <submittedName>
        <fullName evidence="1">Uncharacterized protein</fullName>
    </submittedName>
</protein>
<dbReference type="Proteomes" id="UP000265816">
    <property type="component" value="Unassembled WGS sequence"/>
</dbReference>
<name>A0A398B699_9BACI</name>
<dbReference type="RefSeq" id="WP_119113819.1">
    <property type="nucleotide sequence ID" value="NZ_CBCSEO010000006.1"/>
</dbReference>